<evidence type="ECO:0000313" key="3">
    <source>
        <dbReference type="Proteomes" id="UP000607559"/>
    </source>
</evidence>
<dbReference type="SUPFAM" id="SSF81296">
    <property type="entry name" value="E set domains"/>
    <property type="match status" value="2"/>
</dbReference>
<dbReference type="Proteomes" id="UP000607559">
    <property type="component" value="Unassembled WGS sequence"/>
</dbReference>
<sequence>MQTIASPICKRTLFFLLILAGLVQVACKKSSSGAPVITHVRAINPGEKDSFFVKAYPGTLIVIQGSNFDDLQAVLFNDVSATFNPALNSSTNIVVTIPSNAPTAPPMSSVSNTIKVVTGHGTASFTFTLILTPPVVTSVSNENAVAGTSLVIHGSNFYGISKIVFPGGITASNYNVDSATQITVTVPSGITAGDSLRVYGTFGEGSSPFVFDNWLSPTTGFLANFDGTSNQWSPPSASVNPYYGWSQQQWVGTYVTNNTTFPNGTGYCVEINPANPKPKGDDSWWQDANSIITNTATWTASSSAPIGNYALKFEAYVNNWTAGSIWIGTTWPGWSYLAQWAPWKTASGGKYSSNGWVTVTIPLSSFLAATSNTYTSTGTGASSITTLQGSGGGMLMIMYANDGTTTIPGGSFAMGLDNVRIVPIQ</sequence>
<evidence type="ECO:0000313" key="2">
    <source>
        <dbReference type="EMBL" id="GGB20823.1"/>
    </source>
</evidence>
<feature type="domain" description="Surface glycan-binding protein B xyloglucan binding" evidence="1">
    <location>
        <begin position="219"/>
        <end position="423"/>
    </location>
</feature>
<proteinExistence type="predicted"/>
<dbReference type="Gene3D" id="2.60.40.10">
    <property type="entry name" value="Immunoglobulins"/>
    <property type="match status" value="2"/>
</dbReference>
<accession>A0A8J2XW34</accession>
<dbReference type="GO" id="GO:0030247">
    <property type="term" value="F:polysaccharide binding"/>
    <property type="evidence" value="ECO:0007669"/>
    <property type="project" value="InterPro"/>
</dbReference>
<gene>
    <name evidence="2" type="ORF">GCM10011511_50730</name>
</gene>
<reference evidence="2" key="2">
    <citation type="submission" date="2020-09" db="EMBL/GenBank/DDBJ databases">
        <authorList>
            <person name="Sun Q."/>
            <person name="Zhou Y."/>
        </authorList>
    </citation>
    <scope>NUCLEOTIDE SEQUENCE</scope>
    <source>
        <strain evidence="2">CGMCC 1.15448</strain>
    </source>
</reference>
<dbReference type="EMBL" id="BMJC01000006">
    <property type="protein sequence ID" value="GGB20823.1"/>
    <property type="molecule type" value="Genomic_DNA"/>
</dbReference>
<dbReference type="RefSeq" id="WP_188937121.1">
    <property type="nucleotide sequence ID" value="NZ_BMJC01000006.1"/>
</dbReference>
<reference evidence="2" key="1">
    <citation type="journal article" date="2014" name="Int. J. Syst. Evol. Microbiol.">
        <title>Complete genome sequence of Corynebacterium casei LMG S-19264T (=DSM 44701T), isolated from a smear-ripened cheese.</title>
        <authorList>
            <consortium name="US DOE Joint Genome Institute (JGI-PGF)"/>
            <person name="Walter F."/>
            <person name="Albersmeier A."/>
            <person name="Kalinowski J."/>
            <person name="Ruckert C."/>
        </authorList>
    </citation>
    <scope>NUCLEOTIDE SEQUENCE</scope>
    <source>
        <strain evidence="2">CGMCC 1.15448</strain>
    </source>
</reference>
<dbReference type="AlphaFoldDB" id="A0A8J2XW34"/>
<evidence type="ECO:0000259" key="1">
    <source>
        <dbReference type="Pfam" id="PF18329"/>
    </source>
</evidence>
<dbReference type="InterPro" id="IPR014756">
    <property type="entry name" value="Ig_E-set"/>
</dbReference>
<keyword evidence="3" id="KW-1185">Reference proteome</keyword>
<protein>
    <recommendedName>
        <fullName evidence="1">Surface glycan-binding protein B xyloglucan binding domain-containing protein</fullName>
    </recommendedName>
</protein>
<dbReference type="CDD" id="cd00102">
    <property type="entry name" value="IPT"/>
    <property type="match status" value="1"/>
</dbReference>
<name>A0A8J2XW34_9BACT</name>
<organism evidence="2 3">
    <name type="scientific">Puia dinghuensis</name>
    <dbReference type="NCBI Taxonomy" id="1792502"/>
    <lineage>
        <taxon>Bacteria</taxon>
        <taxon>Pseudomonadati</taxon>
        <taxon>Bacteroidota</taxon>
        <taxon>Chitinophagia</taxon>
        <taxon>Chitinophagales</taxon>
        <taxon>Chitinophagaceae</taxon>
        <taxon>Puia</taxon>
    </lineage>
</organism>
<dbReference type="Pfam" id="PF18329">
    <property type="entry name" value="SGBP_B_XBD"/>
    <property type="match status" value="1"/>
</dbReference>
<dbReference type="InterPro" id="IPR040475">
    <property type="entry name" value="SGBP_B_XBD"/>
</dbReference>
<dbReference type="InterPro" id="IPR013783">
    <property type="entry name" value="Ig-like_fold"/>
</dbReference>
<comment type="caution">
    <text evidence="2">The sequence shown here is derived from an EMBL/GenBank/DDBJ whole genome shotgun (WGS) entry which is preliminary data.</text>
</comment>